<comment type="caution">
    <text evidence="2">The sequence shown here is derived from an EMBL/GenBank/DDBJ whole genome shotgun (WGS) entry which is preliminary data.</text>
</comment>
<organism evidence="2 3">
    <name type="scientific">Batillaria attramentaria</name>
    <dbReference type="NCBI Taxonomy" id="370345"/>
    <lineage>
        <taxon>Eukaryota</taxon>
        <taxon>Metazoa</taxon>
        <taxon>Spiralia</taxon>
        <taxon>Lophotrochozoa</taxon>
        <taxon>Mollusca</taxon>
        <taxon>Gastropoda</taxon>
        <taxon>Caenogastropoda</taxon>
        <taxon>Sorbeoconcha</taxon>
        <taxon>Cerithioidea</taxon>
        <taxon>Batillariidae</taxon>
        <taxon>Batillaria</taxon>
    </lineage>
</organism>
<evidence type="ECO:0000256" key="1">
    <source>
        <dbReference type="SAM" id="MobiDB-lite"/>
    </source>
</evidence>
<dbReference type="Proteomes" id="UP001519460">
    <property type="component" value="Unassembled WGS sequence"/>
</dbReference>
<reference evidence="2 3" key="1">
    <citation type="journal article" date="2023" name="Sci. Data">
        <title>Genome assembly of the Korean intertidal mud-creeper Batillaria attramentaria.</title>
        <authorList>
            <person name="Patra A.K."/>
            <person name="Ho P.T."/>
            <person name="Jun S."/>
            <person name="Lee S.J."/>
            <person name="Kim Y."/>
            <person name="Won Y.J."/>
        </authorList>
    </citation>
    <scope>NUCLEOTIDE SEQUENCE [LARGE SCALE GENOMIC DNA]</scope>
    <source>
        <strain evidence="2">Wonlab-2016</strain>
    </source>
</reference>
<proteinExistence type="predicted"/>
<dbReference type="AlphaFoldDB" id="A0ABD0LSD2"/>
<feature type="compositionally biased region" description="Polar residues" evidence="1">
    <location>
        <begin position="214"/>
        <end position="228"/>
    </location>
</feature>
<dbReference type="EMBL" id="JACVVK020000028">
    <property type="protein sequence ID" value="KAK7502071.1"/>
    <property type="molecule type" value="Genomic_DNA"/>
</dbReference>
<evidence type="ECO:0008006" key="4">
    <source>
        <dbReference type="Google" id="ProtNLM"/>
    </source>
</evidence>
<sequence length="309" mass="33196">MIIISLLPALGQPVSHILRNDIRAGNTQTGRNQNSGAGPPTSTSGQSGQGASAASAVTALCNNDERRMVFRSCVLPYVQEHRGYIQYLSSRPVCQAEVFSCSRTDQLVQCLNSLSISKVSNQCWPVVPHLLGSIFKLYRVPCTFNDIKKQCRDTQDLSTAEKRSQQQASGLNGSPQQNPTANFHPRPQGVGGSNPAPQQGDDLNNGPQLGSGMNRMSQSRGGLNNSPQRGRGLANSPQSAPSGGTGPSVNQVAQDNESAAALGLTPYCSGTEMNLVFQRCARRYGYAHFRYLSFLRSQPTCRAETFSCG</sequence>
<keyword evidence="3" id="KW-1185">Reference proteome</keyword>
<feature type="compositionally biased region" description="Low complexity" evidence="1">
    <location>
        <begin position="35"/>
        <end position="50"/>
    </location>
</feature>
<feature type="compositionally biased region" description="Polar residues" evidence="1">
    <location>
        <begin position="235"/>
        <end position="251"/>
    </location>
</feature>
<feature type="compositionally biased region" description="Polar residues" evidence="1">
    <location>
        <begin position="195"/>
        <end position="208"/>
    </location>
</feature>
<feature type="compositionally biased region" description="Polar residues" evidence="1">
    <location>
        <begin position="25"/>
        <end position="34"/>
    </location>
</feature>
<feature type="compositionally biased region" description="Basic and acidic residues" evidence="1">
    <location>
        <begin position="155"/>
        <end position="164"/>
    </location>
</feature>
<feature type="region of interest" description="Disordered" evidence="1">
    <location>
        <begin position="25"/>
        <end position="50"/>
    </location>
</feature>
<evidence type="ECO:0000313" key="2">
    <source>
        <dbReference type="EMBL" id="KAK7502071.1"/>
    </source>
</evidence>
<gene>
    <name evidence="2" type="ORF">BaRGS_00006823</name>
</gene>
<feature type="compositionally biased region" description="Polar residues" evidence="1">
    <location>
        <begin position="165"/>
        <end position="181"/>
    </location>
</feature>
<accession>A0ABD0LSD2</accession>
<name>A0ABD0LSD2_9CAEN</name>
<evidence type="ECO:0000313" key="3">
    <source>
        <dbReference type="Proteomes" id="UP001519460"/>
    </source>
</evidence>
<protein>
    <recommendedName>
        <fullName evidence="4">FZ domain-containing protein</fullName>
    </recommendedName>
</protein>
<feature type="region of interest" description="Disordered" evidence="1">
    <location>
        <begin position="155"/>
        <end position="251"/>
    </location>
</feature>